<evidence type="ECO:0000256" key="1">
    <source>
        <dbReference type="ARBA" id="ARBA00006247"/>
    </source>
</evidence>
<organism evidence="2 3">
    <name type="scientific">Neolentinus lepideus HHB14362 ss-1</name>
    <dbReference type="NCBI Taxonomy" id="1314782"/>
    <lineage>
        <taxon>Eukaryota</taxon>
        <taxon>Fungi</taxon>
        <taxon>Dikarya</taxon>
        <taxon>Basidiomycota</taxon>
        <taxon>Agaricomycotina</taxon>
        <taxon>Agaricomycetes</taxon>
        <taxon>Gloeophyllales</taxon>
        <taxon>Gloeophyllaceae</taxon>
        <taxon>Neolentinus</taxon>
    </lineage>
</organism>
<name>A0A165UC60_9AGAM</name>
<protein>
    <submittedName>
        <fullName evidence="2">Amidohydrolase</fullName>
    </submittedName>
</protein>
<dbReference type="CDD" id="cd05672">
    <property type="entry name" value="M20_ACY1L2-like"/>
    <property type="match status" value="1"/>
</dbReference>
<dbReference type="Proteomes" id="UP000076761">
    <property type="component" value="Unassembled WGS sequence"/>
</dbReference>
<dbReference type="NCBIfam" id="TIGR01891">
    <property type="entry name" value="amidohydrolases"/>
    <property type="match status" value="1"/>
</dbReference>
<dbReference type="STRING" id="1314782.A0A165UC60"/>
<dbReference type="SUPFAM" id="SSF53187">
    <property type="entry name" value="Zn-dependent exopeptidases"/>
    <property type="match status" value="1"/>
</dbReference>
<sequence>MADNTAGCFAGLLRPLRQALRPKSRQEIPIAGTAASKHLDTHKHVEETDEPAPVYLSCCNFDCGIDADSWSTLDKPPTYTAGRIYRSDIFDTIESSVTALDPSLREISLQIHDHPELMFQERFAHDTLTAFMSEHGFTVTKHYLGLETAWKAEWANGSGGRVLGINSEMDALPEIGHACGHNLIAIAGVGVALAVKQAMQKHDITGKIVLLGTPAEEGGGGKAILLERGGYDEMDACIMCHPMPGPERSAAIVSSLSMQPIEIEYFGHAAHAAAFPWEGTNALDAAFLAYSAIAVLRQQIKPDYRVHGVIKAGNLVSNIIPDYVKMVWAVRAPTKVELEVLRERVKACLESAAAATGCKTKVVLGRPYYDIRQNITLAQDFENVMLQYDFKTAIVPDTHSASTDFGNVSYGNRSIIELPALHPSFGIDHFPNSAVCDRAAHTDYLAIPTEPNGGNHTPAFATAAGTPEAHQATLLTVKGLAMTGTRLLDDSDFYQQIKQDFEKSKQTQNPA</sequence>
<dbReference type="Pfam" id="PF01546">
    <property type="entry name" value="Peptidase_M20"/>
    <property type="match status" value="1"/>
</dbReference>
<dbReference type="SUPFAM" id="SSF55031">
    <property type="entry name" value="Bacterial exopeptidase dimerisation domain"/>
    <property type="match status" value="1"/>
</dbReference>
<reference evidence="2 3" key="1">
    <citation type="journal article" date="2016" name="Mol. Biol. Evol.">
        <title>Comparative Genomics of Early-Diverging Mushroom-Forming Fungi Provides Insights into the Origins of Lignocellulose Decay Capabilities.</title>
        <authorList>
            <person name="Nagy L.G."/>
            <person name="Riley R."/>
            <person name="Tritt A."/>
            <person name="Adam C."/>
            <person name="Daum C."/>
            <person name="Floudas D."/>
            <person name="Sun H."/>
            <person name="Yadav J.S."/>
            <person name="Pangilinan J."/>
            <person name="Larsson K.H."/>
            <person name="Matsuura K."/>
            <person name="Barry K."/>
            <person name="Labutti K."/>
            <person name="Kuo R."/>
            <person name="Ohm R.A."/>
            <person name="Bhattacharya S.S."/>
            <person name="Shirouzu T."/>
            <person name="Yoshinaga Y."/>
            <person name="Martin F.M."/>
            <person name="Grigoriev I.V."/>
            <person name="Hibbett D.S."/>
        </authorList>
    </citation>
    <scope>NUCLEOTIDE SEQUENCE [LARGE SCALE GENOMIC DNA]</scope>
    <source>
        <strain evidence="2 3">HHB14362 ss-1</strain>
    </source>
</reference>
<dbReference type="FunFam" id="3.30.70.360:FF:000004">
    <property type="entry name" value="Peptidase M20 domain-containing protein 2"/>
    <property type="match status" value="1"/>
</dbReference>
<gene>
    <name evidence="2" type="ORF">NEOLEDRAFT_1176511</name>
</gene>
<dbReference type="AlphaFoldDB" id="A0A165UC60"/>
<dbReference type="PANTHER" id="PTHR30575:SF0">
    <property type="entry name" value="XAA-ARG DIPEPTIDASE"/>
    <property type="match status" value="1"/>
</dbReference>
<evidence type="ECO:0000313" key="2">
    <source>
        <dbReference type="EMBL" id="KZT27939.1"/>
    </source>
</evidence>
<keyword evidence="2" id="KW-0378">Hydrolase</keyword>
<dbReference type="InterPro" id="IPR017439">
    <property type="entry name" value="Amidohydrolase"/>
</dbReference>
<accession>A0A165UC60</accession>
<dbReference type="InParanoid" id="A0A165UC60"/>
<dbReference type="OrthoDB" id="6119954at2759"/>
<dbReference type="EMBL" id="KV425560">
    <property type="protein sequence ID" value="KZT27939.1"/>
    <property type="molecule type" value="Genomic_DNA"/>
</dbReference>
<dbReference type="InterPro" id="IPR036264">
    <property type="entry name" value="Bact_exopeptidase_dim_dom"/>
</dbReference>
<comment type="similarity">
    <text evidence="1">Belongs to the peptidase M20A family.</text>
</comment>
<dbReference type="InterPro" id="IPR002933">
    <property type="entry name" value="Peptidase_M20"/>
</dbReference>
<keyword evidence="3" id="KW-1185">Reference proteome</keyword>
<evidence type="ECO:0000313" key="3">
    <source>
        <dbReference type="Proteomes" id="UP000076761"/>
    </source>
</evidence>
<dbReference type="Gene3D" id="3.30.70.360">
    <property type="match status" value="1"/>
</dbReference>
<proteinExistence type="inferred from homology"/>
<dbReference type="InterPro" id="IPR052030">
    <property type="entry name" value="Peptidase_M20/M20A_hydrolases"/>
</dbReference>
<dbReference type="PANTHER" id="PTHR30575">
    <property type="entry name" value="PEPTIDASE M20"/>
    <property type="match status" value="1"/>
</dbReference>
<dbReference type="Gene3D" id="3.40.630.10">
    <property type="entry name" value="Zn peptidases"/>
    <property type="match status" value="1"/>
</dbReference>
<dbReference type="GO" id="GO:0016805">
    <property type="term" value="F:dipeptidase activity"/>
    <property type="evidence" value="ECO:0007669"/>
    <property type="project" value="TreeGrafter"/>
</dbReference>